<dbReference type="NCBIfam" id="TIGR02488">
    <property type="entry name" value="flgG_G_neg"/>
    <property type="match status" value="1"/>
</dbReference>
<dbReference type="Proteomes" id="UP000001052">
    <property type="component" value="Chromosome"/>
</dbReference>
<dbReference type="AlphaFoldDB" id="C8WYX5"/>
<evidence type="ECO:0000313" key="12">
    <source>
        <dbReference type="Proteomes" id="UP000001052"/>
    </source>
</evidence>
<proteinExistence type="inferred from homology"/>
<evidence type="ECO:0000259" key="8">
    <source>
        <dbReference type="Pfam" id="PF00460"/>
    </source>
</evidence>
<comment type="similarity">
    <text evidence="2 7">Belongs to the flagella basal body rod proteins family.</text>
</comment>
<dbReference type="Pfam" id="PF00460">
    <property type="entry name" value="Flg_bb_rod"/>
    <property type="match status" value="1"/>
</dbReference>
<evidence type="ECO:0000256" key="6">
    <source>
        <dbReference type="NCBIfam" id="TIGR02488"/>
    </source>
</evidence>
<name>C8WYX5_DESRD</name>
<evidence type="ECO:0000259" key="9">
    <source>
        <dbReference type="Pfam" id="PF06429"/>
    </source>
</evidence>
<dbReference type="STRING" id="485915.Dret_0594"/>
<dbReference type="InterPro" id="IPR010930">
    <property type="entry name" value="Flg_bb/hook_C_dom"/>
</dbReference>
<dbReference type="GO" id="GO:0071978">
    <property type="term" value="P:bacterial-type flagellum-dependent swarming motility"/>
    <property type="evidence" value="ECO:0007669"/>
    <property type="project" value="TreeGrafter"/>
</dbReference>
<evidence type="ECO:0000259" key="10">
    <source>
        <dbReference type="Pfam" id="PF22692"/>
    </source>
</evidence>
<reference evidence="12" key="1">
    <citation type="submission" date="2009-09" db="EMBL/GenBank/DDBJ databases">
        <title>The complete chromosome of Desulfohalobium retbaense DSM 5692.</title>
        <authorList>
            <consortium name="US DOE Joint Genome Institute (JGI-PGF)"/>
            <person name="Lucas S."/>
            <person name="Copeland A."/>
            <person name="Lapidus A."/>
            <person name="Glavina del Rio T."/>
            <person name="Dalin E."/>
            <person name="Tice H."/>
            <person name="Bruce D."/>
            <person name="Goodwin L."/>
            <person name="Pitluck S."/>
            <person name="Kyrpides N."/>
            <person name="Mavromatis K."/>
            <person name="Ivanova N."/>
            <person name="Mikhailova N."/>
            <person name="Munk A.C."/>
            <person name="Brettin T."/>
            <person name="Detter J.C."/>
            <person name="Han C."/>
            <person name="Tapia R."/>
            <person name="Larimer F."/>
            <person name="Land M."/>
            <person name="Hauser L."/>
            <person name="Markowitz V."/>
            <person name="Cheng J.-F."/>
            <person name="Hugenholtz P."/>
            <person name="Woyke T."/>
            <person name="Wu D."/>
            <person name="Spring S."/>
            <person name="Klenk H.-P."/>
            <person name="Eisen J.A."/>
        </authorList>
    </citation>
    <scope>NUCLEOTIDE SEQUENCE [LARGE SCALE GENOMIC DNA]</scope>
    <source>
        <strain evidence="12">DSM 5692</strain>
    </source>
</reference>
<gene>
    <name evidence="11" type="ordered locus">Dret_0594</name>
</gene>
<dbReference type="RefSeq" id="WP_015751049.1">
    <property type="nucleotide sequence ID" value="NC_013223.1"/>
</dbReference>
<evidence type="ECO:0000256" key="2">
    <source>
        <dbReference type="ARBA" id="ARBA00009677"/>
    </source>
</evidence>
<dbReference type="GO" id="GO:0009426">
    <property type="term" value="C:bacterial-type flagellum basal body, distal rod"/>
    <property type="evidence" value="ECO:0007669"/>
    <property type="project" value="UniProtKB-UniRule"/>
</dbReference>
<evidence type="ECO:0000256" key="3">
    <source>
        <dbReference type="ARBA" id="ARBA00017948"/>
    </source>
</evidence>
<evidence type="ECO:0000256" key="4">
    <source>
        <dbReference type="ARBA" id="ARBA00023143"/>
    </source>
</evidence>
<dbReference type="OrthoDB" id="9804559at2"/>
<comment type="subunit">
    <text evidence="5">The basal body constitutes a major portion of the flagellar organelle and consists of four rings (L,P,S, and M) mounted on a central rod. The rod consists of about 26 subunits of FlgG in the distal portion, and FlgB, FlgC and FlgF are thought to build up the proximal portion of the rod with about 6 subunits each.</text>
</comment>
<dbReference type="InterPro" id="IPR019776">
    <property type="entry name" value="Flagellar_basal_body_rod_CS"/>
</dbReference>
<dbReference type="InterPro" id="IPR012834">
    <property type="entry name" value="FlgG_G_neg"/>
</dbReference>
<evidence type="ECO:0000256" key="7">
    <source>
        <dbReference type="RuleBase" id="RU362116"/>
    </source>
</evidence>
<keyword evidence="11" id="KW-0969">Cilium</keyword>
<organism evidence="11 12">
    <name type="scientific">Desulfohalobium retbaense (strain ATCC 49708 / DSM 5692 / JCM 16813 / HR100)</name>
    <dbReference type="NCBI Taxonomy" id="485915"/>
    <lineage>
        <taxon>Bacteria</taxon>
        <taxon>Pseudomonadati</taxon>
        <taxon>Thermodesulfobacteriota</taxon>
        <taxon>Desulfovibrionia</taxon>
        <taxon>Desulfovibrionales</taxon>
        <taxon>Desulfohalobiaceae</taxon>
        <taxon>Desulfohalobium</taxon>
    </lineage>
</organism>
<dbReference type="EMBL" id="CP001734">
    <property type="protein sequence ID" value="ACV67891.1"/>
    <property type="molecule type" value="Genomic_DNA"/>
</dbReference>
<dbReference type="PANTHER" id="PTHR30435">
    <property type="entry name" value="FLAGELLAR PROTEIN"/>
    <property type="match status" value="1"/>
</dbReference>
<dbReference type="SUPFAM" id="SSF117143">
    <property type="entry name" value="Flagellar hook protein flgE"/>
    <property type="match status" value="1"/>
</dbReference>
<dbReference type="NCBIfam" id="TIGR03506">
    <property type="entry name" value="FlgEFG_subfam"/>
    <property type="match status" value="2"/>
</dbReference>
<dbReference type="KEGG" id="drt:Dret_0594"/>
<dbReference type="Pfam" id="PF22692">
    <property type="entry name" value="LlgE_F_G_D1"/>
    <property type="match status" value="1"/>
</dbReference>
<protein>
    <recommendedName>
        <fullName evidence="3 6">Flagellar basal-body rod protein FlgG</fullName>
    </recommendedName>
</protein>
<evidence type="ECO:0000256" key="5">
    <source>
        <dbReference type="ARBA" id="ARBA00025933"/>
    </source>
</evidence>
<dbReference type="InterPro" id="IPR001444">
    <property type="entry name" value="Flag_bb_rod_N"/>
</dbReference>
<sequence>MTTALSTAATGMEAQQTIVDVIANNLANVNTTGFKKSRVDFQDLLYQDARNVGSAVTQENDVPTGTQIGHGVRTAAVYKINTIGDINRTGNELDLAIEGDGFFQVTLPDGETAYTRAGALKKDGDGRVVTSDGYPLEPEIVIPENATDVVIGKDGTVQAYLEGEAATPSDLGTIELARFSNPAGLKNIGNNLHLETQSSGAPIVDLPGEDGLGALAQNFLEDSNVSTMQEMVNMISAQRAYEINSKAVKTADEMLQMTNQLA</sequence>
<dbReference type="InterPro" id="IPR020013">
    <property type="entry name" value="Flagellar_FlgE/F/G"/>
</dbReference>
<dbReference type="HOGENOM" id="CLU_013687_0_1_7"/>
<reference evidence="11 12" key="2">
    <citation type="journal article" date="2010" name="Stand. Genomic Sci.">
        <title>Complete genome sequence of Desulfohalobium retbaense type strain (HR(100)).</title>
        <authorList>
            <person name="Spring S."/>
            <person name="Nolan M."/>
            <person name="Lapidus A."/>
            <person name="Glavina Del Rio T."/>
            <person name="Copeland A."/>
            <person name="Tice H."/>
            <person name="Cheng J.F."/>
            <person name="Lucas S."/>
            <person name="Land M."/>
            <person name="Chen F."/>
            <person name="Bruce D."/>
            <person name="Goodwin L."/>
            <person name="Pitluck S."/>
            <person name="Ivanova N."/>
            <person name="Mavromatis K."/>
            <person name="Mikhailova N."/>
            <person name="Pati A."/>
            <person name="Chen A."/>
            <person name="Palaniappan K."/>
            <person name="Hauser L."/>
            <person name="Chang Y.J."/>
            <person name="Jeffries C.D."/>
            <person name="Munk C."/>
            <person name="Kiss H."/>
            <person name="Chain P."/>
            <person name="Han C."/>
            <person name="Brettin T."/>
            <person name="Detter J.C."/>
            <person name="Schuler E."/>
            <person name="Goker M."/>
            <person name="Rohde M."/>
            <person name="Bristow J."/>
            <person name="Eisen J.A."/>
            <person name="Markowitz V."/>
            <person name="Hugenholtz P."/>
            <person name="Kyrpides N.C."/>
            <person name="Klenk H.P."/>
        </authorList>
    </citation>
    <scope>NUCLEOTIDE SEQUENCE [LARGE SCALE GENOMIC DNA]</scope>
    <source>
        <strain evidence="11 12">DSM 5692</strain>
    </source>
</reference>
<comment type="subcellular location">
    <subcellularLocation>
        <location evidence="1 7">Bacterial flagellum basal body</location>
    </subcellularLocation>
</comment>
<keyword evidence="4 7" id="KW-0975">Bacterial flagellum</keyword>
<dbReference type="Pfam" id="PF06429">
    <property type="entry name" value="Flg_bbr_C"/>
    <property type="match status" value="1"/>
</dbReference>
<accession>C8WYX5</accession>
<keyword evidence="11" id="KW-0282">Flagellum</keyword>
<feature type="domain" description="Flagellar hook protein FlgE/F/G-like D1" evidence="10">
    <location>
        <begin position="96"/>
        <end position="159"/>
    </location>
</feature>
<feature type="domain" description="Flagellar basal body rod protein N-terminal" evidence="8">
    <location>
        <begin position="5"/>
        <end position="35"/>
    </location>
</feature>
<dbReference type="InterPro" id="IPR053967">
    <property type="entry name" value="LlgE_F_G-like_D1"/>
</dbReference>
<dbReference type="InterPro" id="IPR037925">
    <property type="entry name" value="FlgE/F/G-like"/>
</dbReference>
<feature type="domain" description="Flagellar basal-body/hook protein C-terminal" evidence="9">
    <location>
        <begin position="216"/>
        <end position="261"/>
    </location>
</feature>
<dbReference type="eggNOG" id="COG4786">
    <property type="taxonomic scope" value="Bacteria"/>
</dbReference>
<dbReference type="PROSITE" id="PS00588">
    <property type="entry name" value="FLAGELLA_BB_ROD"/>
    <property type="match status" value="1"/>
</dbReference>
<keyword evidence="12" id="KW-1185">Reference proteome</keyword>
<evidence type="ECO:0000256" key="1">
    <source>
        <dbReference type="ARBA" id="ARBA00004117"/>
    </source>
</evidence>
<evidence type="ECO:0000313" key="11">
    <source>
        <dbReference type="EMBL" id="ACV67891.1"/>
    </source>
</evidence>
<keyword evidence="11" id="KW-0966">Cell projection</keyword>
<dbReference type="PANTHER" id="PTHR30435:SF19">
    <property type="entry name" value="FLAGELLAR BASAL-BODY ROD PROTEIN FLGG"/>
    <property type="match status" value="1"/>
</dbReference>